<evidence type="ECO:0000313" key="2">
    <source>
        <dbReference type="Proteomes" id="UP000003755"/>
    </source>
</evidence>
<dbReference type="AlphaFoldDB" id="C9L8U0"/>
<comment type="caution">
    <text evidence="1">The sequence shown here is derived from an EMBL/GenBank/DDBJ whole genome shotgun (WGS) entry which is preliminary data.</text>
</comment>
<dbReference type="EMBL" id="ABYU02000019">
    <property type="protein sequence ID" value="EEX21489.1"/>
    <property type="molecule type" value="Genomic_DNA"/>
</dbReference>
<proteinExistence type="predicted"/>
<dbReference type="HOGENOM" id="CLU_3115096_0_0_9"/>
<gene>
    <name evidence="1" type="ORF">BLAHAN_05812</name>
</gene>
<accession>C9L8U0</accession>
<protein>
    <submittedName>
        <fullName evidence="1">Uncharacterized protein</fullName>
    </submittedName>
</protein>
<sequence>MSILLEPLVLLIACRCVPKGFFCCIENCILYNKTLRREHISFLNQKGEEK</sequence>
<keyword evidence="2" id="KW-1185">Reference proteome</keyword>
<organism evidence="1 2">
    <name type="scientific">Blautia hansenii DSM 20583</name>
    <dbReference type="NCBI Taxonomy" id="537007"/>
    <lineage>
        <taxon>Bacteria</taxon>
        <taxon>Bacillati</taxon>
        <taxon>Bacillota</taxon>
        <taxon>Clostridia</taxon>
        <taxon>Lachnospirales</taxon>
        <taxon>Lachnospiraceae</taxon>
        <taxon>Blautia</taxon>
    </lineage>
</organism>
<name>C9L8U0_BLAHA</name>
<evidence type="ECO:0000313" key="1">
    <source>
        <dbReference type="EMBL" id="EEX21489.1"/>
    </source>
</evidence>
<dbReference type="Proteomes" id="UP000003755">
    <property type="component" value="Unassembled WGS sequence"/>
</dbReference>
<reference evidence="1" key="1">
    <citation type="submission" date="2009-09" db="EMBL/GenBank/DDBJ databases">
        <authorList>
            <person name="Weinstock G."/>
            <person name="Sodergren E."/>
            <person name="Clifton S."/>
            <person name="Fulton L."/>
            <person name="Fulton B."/>
            <person name="Courtney L."/>
            <person name="Fronick C."/>
            <person name="Harrison M."/>
            <person name="Strong C."/>
            <person name="Farmer C."/>
            <person name="Delahaunty K."/>
            <person name="Markovic C."/>
            <person name="Hall O."/>
            <person name="Minx P."/>
            <person name="Tomlinson C."/>
            <person name="Mitreva M."/>
            <person name="Nelson J."/>
            <person name="Hou S."/>
            <person name="Wollam A."/>
            <person name="Pepin K.H."/>
            <person name="Johnson M."/>
            <person name="Bhonagiri V."/>
            <person name="Nash W.E."/>
            <person name="Warren W."/>
            <person name="Chinwalla A."/>
            <person name="Mardis E.R."/>
            <person name="Wilson R.K."/>
        </authorList>
    </citation>
    <scope>NUCLEOTIDE SEQUENCE [LARGE SCALE GENOMIC DNA]</scope>
    <source>
        <strain evidence="1">DSM 20583</strain>
    </source>
</reference>
<dbReference type="STRING" id="537007.BLAHAN_05812"/>